<feature type="transmembrane region" description="Helical" evidence="5">
    <location>
        <begin position="116"/>
        <end position="139"/>
    </location>
</feature>
<dbReference type="Proteomes" id="UP000253551">
    <property type="component" value="Unassembled WGS sequence"/>
</dbReference>
<keyword evidence="2 5" id="KW-0812">Transmembrane</keyword>
<evidence type="ECO:0000256" key="5">
    <source>
        <dbReference type="SAM" id="Phobius"/>
    </source>
</evidence>
<organism evidence="6 7">
    <name type="scientific">Rhizopus stolonifer</name>
    <name type="common">Rhizopus nigricans</name>
    <dbReference type="NCBI Taxonomy" id="4846"/>
    <lineage>
        <taxon>Eukaryota</taxon>
        <taxon>Fungi</taxon>
        <taxon>Fungi incertae sedis</taxon>
        <taxon>Mucoromycota</taxon>
        <taxon>Mucoromycotina</taxon>
        <taxon>Mucoromycetes</taxon>
        <taxon>Mucorales</taxon>
        <taxon>Mucorineae</taxon>
        <taxon>Rhizopodaceae</taxon>
        <taxon>Rhizopus</taxon>
    </lineage>
</organism>
<dbReference type="Pfam" id="PF05653">
    <property type="entry name" value="Mg_trans_NIPA"/>
    <property type="match status" value="1"/>
</dbReference>
<keyword evidence="7" id="KW-1185">Reference proteome</keyword>
<evidence type="ECO:0000256" key="1">
    <source>
        <dbReference type="ARBA" id="ARBA00004141"/>
    </source>
</evidence>
<sequence length="227" mass="25083">EKQVRSIEELLFYALQPGFIVYCLLVFVVTLWMIYQVVPIYAKKTPFVYLSICSLVGSISVMSIKAFGIALKLTLAGNNQFTHPSTYAFGLTVVICIVVQMNYFNKALEQFSTNVVNPIYFVCFTSATLVASAILFHGFNTDNPVNVASLLAGFVVIFIGVYLLDSAALTTEHDRDRVDEDEQFLMGEASLFGEEQALSGLRHDGSSFSLSEDDDIELVTKSIHATS</sequence>
<dbReference type="GO" id="GO:0016020">
    <property type="term" value="C:membrane"/>
    <property type="evidence" value="ECO:0007669"/>
    <property type="project" value="UniProtKB-SubCell"/>
</dbReference>
<dbReference type="InterPro" id="IPR008521">
    <property type="entry name" value="Mg_trans_NIPA"/>
</dbReference>
<feature type="transmembrane region" description="Helical" evidence="5">
    <location>
        <begin position="145"/>
        <end position="164"/>
    </location>
</feature>
<comment type="subcellular location">
    <subcellularLocation>
        <location evidence="1">Membrane</location>
        <topology evidence="1">Multi-pass membrane protein</topology>
    </subcellularLocation>
</comment>
<keyword evidence="3 5" id="KW-1133">Transmembrane helix</keyword>
<evidence type="ECO:0000256" key="4">
    <source>
        <dbReference type="ARBA" id="ARBA00023136"/>
    </source>
</evidence>
<feature type="transmembrane region" description="Helical" evidence="5">
    <location>
        <begin position="87"/>
        <end position="104"/>
    </location>
</feature>
<feature type="non-terminal residue" evidence="6">
    <location>
        <position position="1"/>
    </location>
</feature>
<dbReference type="GO" id="GO:0015095">
    <property type="term" value="F:magnesium ion transmembrane transporter activity"/>
    <property type="evidence" value="ECO:0007669"/>
    <property type="project" value="InterPro"/>
</dbReference>
<dbReference type="AlphaFoldDB" id="A0A367IJ00"/>
<evidence type="ECO:0008006" key="8">
    <source>
        <dbReference type="Google" id="ProtNLM"/>
    </source>
</evidence>
<evidence type="ECO:0000256" key="2">
    <source>
        <dbReference type="ARBA" id="ARBA00022692"/>
    </source>
</evidence>
<evidence type="ECO:0000313" key="7">
    <source>
        <dbReference type="Proteomes" id="UP000253551"/>
    </source>
</evidence>
<feature type="transmembrane region" description="Helical" evidence="5">
    <location>
        <begin position="12"/>
        <end position="35"/>
    </location>
</feature>
<dbReference type="OrthoDB" id="6428174at2759"/>
<protein>
    <recommendedName>
        <fullName evidence="8">NIPA-like protein 3</fullName>
    </recommendedName>
</protein>
<dbReference type="STRING" id="4846.A0A367IJ00"/>
<evidence type="ECO:0000256" key="3">
    <source>
        <dbReference type="ARBA" id="ARBA00022989"/>
    </source>
</evidence>
<dbReference type="PANTHER" id="PTHR12570">
    <property type="match status" value="1"/>
</dbReference>
<dbReference type="EMBL" id="PJQM01008023">
    <property type="protein sequence ID" value="RCH77501.1"/>
    <property type="molecule type" value="Genomic_DNA"/>
</dbReference>
<feature type="transmembrane region" description="Helical" evidence="5">
    <location>
        <begin position="47"/>
        <end position="67"/>
    </location>
</feature>
<name>A0A367IJ00_RHIST</name>
<gene>
    <name evidence="6" type="ORF">CU098_001994</name>
</gene>
<dbReference type="PANTHER" id="PTHR12570:SF85">
    <property type="entry name" value="DUF803 DOMAIN MEMBRANE PROTEIN (AFU_ORTHOLOGUE AFUA_1G15880)"/>
    <property type="match status" value="1"/>
</dbReference>
<proteinExistence type="predicted"/>
<reference evidence="6 7" key="1">
    <citation type="journal article" date="2018" name="G3 (Bethesda)">
        <title>Phylogenetic and Phylogenomic Definition of Rhizopus Species.</title>
        <authorList>
            <person name="Gryganskyi A.P."/>
            <person name="Golan J."/>
            <person name="Dolatabadi S."/>
            <person name="Mondo S."/>
            <person name="Robb S."/>
            <person name="Idnurm A."/>
            <person name="Muszewska A."/>
            <person name="Steczkiewicz K."/>
            <person name="Masonjones S."/>
            <person name="Liao H.L."/>
            <person name="Gajdeczka M.T."/>
            <person name="Anike F."/>
            <person name="Vuek A."/>
            <person name="Anishchenko I.M."/>
            <person name="Voigt K."/>
            <person name="de Hoog G.S."/>
            <person name="Smith M.E."/>
            <person name="Heitman J."/>
            <person name="Vilgalys R."/>
            <person name="Stajich J.E."/>
        </authorList>
    </citation>
    <scope>NUCLEOTIDE SEQUENCE [LARGE SCALE GENOMIC DNA]</scope>
    <source>
        <strain evidence="6 7">LSU 92-RS-03</strain>
    </source>
</reference>
<keyword evidence="4 5" id="KW-0472">Membrane</keyword>
<accession>A0A367IJ00</accession>
<evidence type="ECO:0000313" key="6">
    <source>
        <dbReference type="EMBL" id="RCH77501.1"/>
    </source>
</evidence>
<comment type="caution">
    <text evidence="6">The sequence shown here is derived from an EMBL/GenBank/DDBJ whole genome shotgun (WGS) entry which is preliminary data.</text>
</comment>